<feature type="transmembrane region" description="Helical" evidence="1">
    <location>
        <begin position="202"/>
        <end position="221"/>
    </location>
</feature>
<organism evidence="2">
    <name type="scientific">Fagus sylvatica</name>
    <name type="common">Beechnut</name>
    <dbReference type="NCBI Taxonomy" id="28930"/>
    <lineage>
        <taxon>Eukaryota</taxon>
        <taxon>Viridiplantae</taxon>
        <taxon>Streptophyta</taxon>
        <taxon>Embryophyta</taxon>
        <taxon>Tracheophyta</taxon>
        <taxon>Spermatophyta</taxon>
        <taxon>Magnoliopsida</taxon>
        <taxon>eudicotyledons</taxon>
        <taxon>Gunneridae</taxon>
        <taxon>Pentapetalae</taxon>
        <taxon>rosids</taxon>
        <taxon>fabids</taxon>
        <taxon>Fagales</taxon>
        <taxon>Fagaceae</taxon>
        <taxon>Fagus</taxon>
    </lineage>
</organism>
<dbReference type="AlphaFoldDB" id="A0A2N9EWP9"/>
<feature type="transmembrane region" description="Helical" evidence="1">
    <location>
        <begin position="134"/>
        <end position="152"/>
    </location>
</feature>
<feature type="transmembrane region" description="Helical" evidence="1">
    <location>
        <begin position="98"/>
        <end position="119"/>
    </location>
</feature>
<protein>
    <submittedName>
        <fullName evidence="2">Uncharacterized protein</fullName>
    </submittedName>
</protein>
<feature type="transmembrane region" description="Helical" evidence="1">
    <location>
        <begin position="173"/>
        <end position="190"/>
    </location>
</feature>
<dbReference type="PANTHER" id="PTHR34115">
    <property type="entry name" value="PROTEIN, PUTATIVE-RELATED"/>
    <property type="match status" value="1"/>
</dbReference>
<evidence type="ECO:0000313" key="2">
    <source>
        <dbReference type="EMBL" id="SPC83187.1"/>
    </source>
</evidence>
<proteinExistence type="predicted"/>
<accession>A0A2N9EWP9</accession>
<dbReference type="InterPro" id="IPR053258">
    <property type="entry name" value="Ca-permeable_cation_channel"/>
</dbReference>
<name>A0A2N9EWP9_FAGSY</name>
<keyword evidence="1" id="KW-1133">Transmembrane helix</keyword>
<reference evidence="2" key="1">
    <citation type="submission" date="2018-02" db="EMBL/GenBank/DDBJ databases">
        <authorList>
            <person name="Cohen D.B."/>
            <person name="Kent A.D."/>
        </authorList>
    </citation>
    <scope>NUCLEOTIDE SEQUENCE</scope>
</reference>
<feature type="transmembrane region" description="Helical" evidence="1">
    <location>
        <begin position="233"/>
        <end position="253"/>
    </location>
</feature>
<keyword evidence="1" id="KW-0812">Transmembrane</keyword>
<evidence type="ECO:0000256" key="1">
    <source>
        <dbReference type="SAM" id="Phobius"/>
    </source>
</evidence>
<dbReference type="EMBL" id="OIVN01000629">
    <property type="protein sequence ID" value="SPC83187.1"/>
    <property type="molecule type" value="Genomic_DNA"/>
</dbReference>
<keyword evidence="1" id="KW-0472">Membrane</keyword>
<dbReference type="PANTHER" id="PTHR34115:SF17">
    <property type="entry name" value="PROTEIN, PUTATIVE-RELATED"/>
    <property type="match status" value="1"/>
</dbReference>
<gene>
    <name evidence="2" type="ORF">FSB_LOCUS11069</name>
</gene>
<sequence length="338" mass="36630">MESMDTSILVSETLPVLRVDGGWSRVTVAFGLGFGFHFSSVCSLTVSGLGFSGGFWVDGGWSRGSWVWRGSSSRGSPVEPWVLGLHPVGHRFAVGLRWVLGFGVAVGLGGFEVGLGFWGCRGVAVGLGGFEVGLGFWGCRGVAVGLGLPWVCRGVAMGLPEKEVHSSTSFHEPLNFLITILLGVLGLHLRGLGISPPREYDAVMAFFIMAVIIYGTAFLGIKLGPQNADYLPMLKFVCVICAILACELLASILVDPLRLVMINLCGILVELIRRYYKQIYELLCYAANLVLNTSCNLFQKIYQSQFRQSASQAFNKFTLFGGTKKQDQEDGIQIAEIV</sequence>